<comment type="caution">
    <text evidence="1">The sequence shown here is derived from an EMBL/GenBank/DDBJ whole genome shotgun (WGS) entry which is preliminary data.</text>
</comment>
<evidence type="ECO:0000313" key="1">
    <source>
        <dbReference type="EMBL" id="KAJ9123761.1"/>
    </source>
</evidence>
<proteinExistence type="predicted"/>
<gene>
    <name evidence="1" type="ORF">QFC24_003535</name>
</gene>
<keyword evidence="2" id="KW-1185">Reference proteome</keyword>
<protein>
    <submittedName>
        <fullName evidence="1">Uncharacterized protein</fullName>
    </submittedName>
</protein>
<dbReference type="Proteomes" id="UP001234202">
    <property type="component" value="Unassembled WGS sequence"/>
</dbReference>
<organism evidence="1 2">
    <name type="scientific">Naganishia onofrii</name>
    <dbReference type="NCBI Taxonomy" id="1851511"/>
    <lineage>
        <taxon>Eukaryota</taxon>
        <taxon>Fungi</taxon>
        <taxon>Dikarya</taxon>
        <taxon>Basidiomycota</taxon>
        <taxon>Agaricomycotina</taxon>
        <taxon>Tremellomycetes</taxon>
        <taxon>Filobasidiales</taxon>
        <taxon>Filobasidiaceae</taxon>
        <taxon>Naganishia</taxon>
    </lineage>
</organism>
<evidence type="ECO:0000313" key="2">
    <source>
        <dbReference type="Proteomes" id="UP001234202"/>
    </source>
</evidence>
<reference evidence="1" key="1">
    <citation type="submission" date="2023-04" db="EMBL/GenBank/DDBJ databases">
        <title>Draft Genome sequencing of Naganishia species isolated from polar environments using Oxford Nanopore Technology.</title>
        <authorList>
            <person name="Leo P."/>
            <person name="Venkateswaran K."/>
        </authorList>
    </citation>
    <scope>NUCLEOTIDE SEQUENCE</scope>
    <source>
        <strain evidence="1">DBVPG 5303</strain>
    </source>
</reference>
<sequence length="85" mass="9778">MALPEWKIAELRFLSRSLSFVKRFKDEGQWQMSPFRMTCMKDLDGKQGDANFAGPSNPFNPIVVQPVDLKARPSIRPSKPDRELQ</sequence>
<name>A0ACC2XL46_9TREE</name>
<accession>A0ACC2XL46</accession>
<dbReference type="EMBL" id="JASBWV010000011">
    <property type="protein sequence ID" value="KAJ9123761.1"/>
    <property type="molecule type" value="Genomic_DNA"/>
</dbReference>